<dbReference type="Gramene" id="A01p07690.2_BraZ1">
    <property type="protein sequence ID" value="A01p07690.2_BraZ1.CDS"/>
    <property type="gene ID" value="A01g07690.2_BraZ1"/>
</dbReference>
<dbReference type="InterPro" id="IPR008263">
    <property type="entry name" value="GH16_AS"/>
</dbReference>
<evidence type="ECO:0000256" key="7">
    <source>
        <dbReference type="ARBA" id="ARBA00023157"/>
    </source>
</evidence>
<keyword evidence="9 13" id="KW-0326">Glycosidase</keyword>
<feature type="domain" description="GH16" evidence="15">
    <location>
        <begin position="1"/>
        <end position="238"/>
    </location>
</feature>
<dbReference type="FunFam" id="2.60.120.200:FF:000025">
    <property type="entry name" value="Xyloglucan endotransglucosylase/hydrolase"/>
    <property type="match status" value="1"/>
</dbReference>
<evidence type="ECO:0000256" key="12">
    <source>
        <dbReference type="PIRSR" id="PIRSR005604-2"/>
    </source>
</evidence>
<dbReference type="GO" id="GO:0042546">
    <property type="term" value="P:cell wall biogenesis"/>
    <property type="evidence" value="ECO:0007669"/>
    <property type="project" value="InterPro"/>
</dbReference>
<evidence type="ECO:0000256" key="2">
    <source>
        <dbReference type="ARBA" id="ARBA00022523"/>
    </source>
</evidence>
<keyword evidence="6 13" id="KW-0378">Hydrolase</keyword>
<feature type="transmembrane region" description="Helical" evidence="14">
    <location>
        <begin position="29"/>
        <end position="47"/>
    </location>
</feature>
<evidence type="ECO:0000256" key="9">
    <source>
        <dbReference type="ARBA" id="ARBA00023295"/>
    </source>
</evidence>
<evidence type="ECO:0000256" key="6">
    <source>
        <dbReference type="ARBA" id="ARBA00022801"/>
    </source>
</evidence>
<dbReference type="EC" id="2.4.1.207" evidence="13"/>
<accession>A0A8D9GTN2</accession>
<evidence type="ECO:0000256" key="3">
    <source>
        <dbReference type="ARBA" id="ARBA00022525"/>
    </source>
</evidence>
<evidence type="ECO:0000256" key="8">
    <source>
        <dbReference type="ARBA" id="ARBA00023180"/>
    </source>
</evidence>
<keyword evidence="3 13" id="KW-0964">Secreted</keyword>
<feature type="non-terminal residue" evidence="16">
    <location>
        <position position="1"/>
    </location>
</feature>
<dbReference type="Gene3D" id="2.60.120.200">
    <property type="match status" value="1"/>
</dbReference>
<reference evidence="16 17" key="1">
    <citation type="submission" date="2021-07" db="EMBL/GenBank/DDBJ databases">
        <authorList>
            <consortium name="Genoscope - CEA"/>
            <person name="William W."/>
        </authorList>
    </citation>
    <scope>NUCLEOTIDE SEQUENCE [LARGE SCALE GENOMIC DNA]</scope>
</reference>
<evidence type="ECO:0000256" key="5">
    <source>
        <dbReference type="ARBA" id="ARBA00022729"/>
    </source>
</evidence>
<evidence type="ECO:0000256" key="11">
    <source>
        <dbReference type="PIRSR" id="PIRSR005604-1"/>
    </source>
</evidence>
<dbReference type="GO" id="GO:0071555">
    <property type="term" value="P:cell wall organization"/>
    <property type="evidence" value="ECO:0007669"/>
    <property type="project" value="UniProtKB-KW"/>
</dbReference>
<sequence>TNVTYLNFHQQYNIRDLQVKMKPSCGTRLAFLALFLFALQSVCVYAGSFHKDVQIHWGDGRGKIHDNEGKLLSLSLDKSSGSGFQSNQEFLYGKAEVQMKLVPGNSAGTVTTFYLKAPGTMWDEIDFEFLGNISGHPYTLHTNVYTKGTGDKEQQFHLWFDPTLGFHTYCITWNPQRIIFTVDGIPIREFKNSESIGIPFPKDQPMRVYASLWEAEHWATRGGLEKTDWSKAPFTAFYRNYNVEGCVWANGKSSCPANSPWFTQTLDKNGIDKVKWAQSKYMVYNYCTDTKRFPKGVPKVCT</sequence>
<proteinExistence type="inferred from homology"/>
<comment type="function">
    <text evidence="13">Catalyzes xyloglucan endohydrolysis (XEH) and/or endotransglycosylation (XET). Cleaves and religates xyloglucan polymers, an essential constituent of the primary cell wall, and thereby participates in cell wall construction of growing tissues.</text>
</comment>
<comment type="PTM">
    <text evidence="13">Contains at least one intrachain disulfide bond essential for its enzymatic activity.</text>
</comment>
<dbReference type="PROSITE" id="PS51762">
    <property type="entry name" value="GH16_2"/>
    <property type="match status" value="1"/>
</dbReference>
<dbReference type="InterPro" id="IPR008264">
    <property type="entry name" value="Beta_glucanase"/>
</dbReference>
<dbReference type="GO" id="GO:0010411">
    <property type="term" value="P:xyloglucan metabolic process"/>
    <property type="evidence" value="ECO:0007669"/>
    <property type="project" value="InterPro"/>
</dbReference>
<dbReference type="PRINTS" id="PR00737">
    <property type="entry name" value="GLHYDRLASE16"/>
</dbReference>
<dbReference type="InterPro" id="IPR016455">
    <property type="entry name" value="XTH"/>
</dbReference>
<evidence type="ECO:0000256" key="13">
    <source>
        <dbReference type="RuleBase" id="RU361120"/>
    </source>
</evidence>
<protein>
    <recommendedName>
        <fullName evidence="13">Xyloglucan endotransglucosylase/hydrolase</fullName>
        <ecNumber evidence="13">2.4.1.207</ecNumber>
    </recommendedName>
</protein>
<comment type="subcellular location">
    <subcellularLocation>
        <location evidence="13">Secreted</location>
        <location evidence="13">Cell wall</location>
    </subcellularLocation>
    <subcellularLocation>
        <location evidence="13">Secreted</location>
        <location evidence="13">Extracellular space</location>
        <location evidence="13">Apoplast</location>
    </subcellularLocation>
</comment>
<comment type="similarity">
    <text evidence="13">Belongs to the glycosyl hydrolase 16 family.</text>
</comment>
<feature type="active site" description="Nucleophile" evidence="11">
    <location>
        <position position="124"/>
    </location>
</feature>
<keyword evidence="10 13" id="KW-0961">Cell wall biogenesis/degradation</keyword>
<dbReference type="PIRSF" id="PIRSF005604">
    <property type="entry name" value="XET"/>
    <property type="match status" value="1"/>
</dbReference>
<evidence type="ECO:0000313" key="16">
    <source>
        <dbReference type="EMBL" id="CAG7886693.1"/>
    </source>
</evidence>
<organism evidence="16 17">
    <name type="scientific">Brassica campestris</name>
    <name type="common">Field mustard</name>
    <dbReference type="NCBI Taxonomy" id="3711"/>
    <lineage>
        <taxon>Eukaryota</taxon>
        <taxon>Viridiplantae</taxon>
        <taxon>Streptophyta</taxon>
        <taxon>Embryophyta</taxon>
        <taxon>Tracheophyta</taxon>
        <taxon>Spermatophyta</taxon>
        <taxon>Magnoliopsida</taxon>
        <taxon>eudicotyledons</taxon>
        <taxon>Gunneridae</taxon>
        <taxon>Pentapetalae</taxon>
        <taxon>rosids</taxon>
        <taxon>malvids</taxon>
        <taxon>Brassicales</taxon>
        <taxon>Brassicaceae</taxon>
        <taxon>Brassiceae</taxon>
        <taxon>Brassica</taxon>
    </lineage>
</organism>
<dbReference type="SUPFAM" id="SSF49899">
    <property type="entry name" value="Concanavalin A-like lectins/glucanases"/>
    <property type="match status" value="1"/>
</dbReference>
<dbReference type="InterPro" id="IPR013320">
    <property type="entry name" value="ConA-like_dom_sf"/>
</dbReference>
<dbReference type="PROSITE" id="PS01034">
    <property type="entry name" value="GH16_1"/>
    <property type="match status" value="1"/>
</dbReference>
<evidence type="ECO:0000256" key="10">
    <source>
        <dbReference type="ARBA" id="ARBA00023316"/>
    </source>
</evidence>
<keyword evidence="14" id="KW-0472">Membrane</keyword>
<dbReference type="EMBL" id="LS974617">
    <property type="protein sequence ID" value="CAG7886693.1"/>
    <property type="molecule type" value="Genomic_DNA"/>
</dbReference>
<name>A0A8D9GTN2_BRACM</name>
<dbReference type="GO" id="GO:0004553">
    <property type="term" value="F:hydrolase activity, hydrolyzing O-glycosyl compounds"/>
    <property type="evidence" value="ECO:0007669"/>
    <property type="project" value="InterPro"/>
</dbReference>
<dbReference type="Proteomes" id="UP000694005">
    <property type="component" value="Chromosome A01"/>
</dbReference>
<keyword evidence="7" id="KW-1015">Disulfide bond</keyword>
<evidence type="ECO:0000256" key="4">
    <source>
        <dbReference type="ARBA" id="ARBA00022679"/>
    </source>
</evidence>
<dbReference type="InterPro" id="IPR010713">
    <property type="entry name" value="XET_C"/>
</dbReference>
<keyword evidence="14" id="KW-1133">Transmembrane helix</keyword>
<dbReference type="InterPro" id="IPR000757">
    <property type="entry name" value="Beta-glucanase-like"/>
</dbReference>
<keyword evidence="1 13" id="KW-0134">Cell wall</keyword>
<dbReference type="InterPro" id="IPR044791">
    <property type="entry name" value="Beta-glucanase/XTH"/>
</dbReference>
<gene>
    <name evidence="16" type="ORF">BRAPAZ1V2_A01P07690.2</name>
</gene>
<evidence type="ECO:0000313" key="17">
    <source>
        <dbReference type="Proteomes" id="UP000694005"/>
    </source>
</evidence>
<dbReference type="GO" id="GO:0048046">
    <property type="term" value="C:apoplast"/>
    <property type="evidence" value="ECO:0007669"/>
    <property type="project" value="UniProtKB-SubCell"/>
</dbReference>
<dbReference type="Pfam" id="PF06955">
    <property type="entry name" value="XET_C"/>
    <property type="match status" value="1"/>
</dbReference>
<feature type="glycosylation site" description="N-linked (GlcNAc...) asparagine" evidence="12">
    <location>
        <position position="132"/>
    </location>
</feature>
<feature type="active site" description="Proton donor" evidence="11">
    <location>
        <position position="128"/>
    </location>
</feature>
<keyword evidence="2 13" id="KW-0052">Apoplast</keyword>
<keyword evidence="14" id="KW-0812">Transmembrane</keyword>
<keyword evidence="8" id="KW-0325">Glycoprotein</keyword>
<keyword evidence="4 13" id="KW-0808">Transferase</keyword>
<evidence type="ECO:0000256" key="14">
    <source>
        <dbReference type="SAM" id="Phobius"/>
    </source>
</evidence>
<keyword evidence="5" id="KW-0732">Signal</keyword>
<dbReference type="PANTHER" id="PTHR31062">
    <property type="entry name" value="XYLOGLUCAN ENDOTRANSGLUCOSYLASE/HYDROLASE PROTEIN 8-RELATED"/>
    <property type="match status" value="1"/>
</dbReference>
<evidence type="ECO:0000256" key="1">
    <source>
        <dbReference type="ARBA" id="ARBA00022512"/>
    </source>
</evidence>
<dbReference type="Pfam" id="PF00722">
    <property type="entry name" value="Glyco_hydro_16"/>
    <property type="match status" value="1"/>
</dbReference>
<dbReference type="GO" id="GO:0016762">
    <property type="term" value="F:xyloglucan:xyloglucosyl transferase activity"/>
    <property type="evidence" value="ECO:0007669"/>
    <property type="project" value="UniProtKB-EC"/>
</dbReference>
<evidence type="ECO:0000259" key="15">
    <source>
        <dbReference type="PROSITE" id="PS51762"/>
    </source>
</evidence>
<dbReference type="AlphaFoldDB" id="A0A8D9GTN2"/>